<proteinExistence type="predicted"/>
<dbReference type="EMBL" id="JBEHZE010000002">
    <property type="protein sequence ID" value="MEX6634656.1"/>
    <property type="molecule type" value="Genomic_DNA"/>
</dbReference>
<sequence>MSTGGFTTDTSGVVQAVAIDQAIGEVFTDNYSVKIANNVTSNQPNNRAVGRAFRASYNGSNRQYGFDLPAESLAAAAGRLVSETLDDGNEWHTATFQDPATGGGYGFANPTTSGSPEYVDALIRLPFGIAQRDIEDIVHSHPGNLEEGPF</sequence>
<evidence type="ECO:0000313" key="1">
    <source>
        <dbReference type="EMBL" id="MEX6634656.1"/>
    </source>
</evidence>
<evidence type="ECO:0000313" key="2">
    <source>
        <dbReference type="Proteomes" id="UP001560685"/>
    </source>
</evidence>
<protein>
    <submittedName>
        <fullName evidence="1">Uncharacterized protein</fullName>
    </submittedName>
</protein>
<organism evidence="1 2">
    <name type="scientific">Hyphococcus lacteus</name>
    <dbReference type="NCBI Taxonomy" id="3143536"/>
    <lineage>
        <taxon>Bacteria</taxon>
        <taxon>Pseudomonadati</taxon>
        <taxon>Pseudomonadota</taxon>
        <taxon>Alphaproteobacteria</taxon>
        <taxon>Parvularculales</taxon>
        <taxon>Parvularculaceae</taxon>
        <taxon>Hyphococcus</taxon>
    </lineage>
</organism>
<keyword evidence="2" id="KW-1185">Reference proteome</keyword>
<gene>
    <name evidence="1" type="ORF">ABFZ84_13970</name>
</gene>
<accession>A0ABV3Z767</accession>
<dbReference type="Proteomes" id="UP001560685">
    <property type="component" value="Unassembled WGS sequence"/>
</dbReference>
<dbReference type="RefSeq" id="WP_369314700.1">
    <property type="nucleotide sequence ID" value="NZ_JBEHZE010000002.1"/>
</dbReference>
<comment type="caution">
    <text evidence="1">The sequence shown here is derived from an EMBL/GenBank/DDBJ whole genome shotgun (WGS) entry which is preliminary data.</text>
</comment>
<reference evidence="1 2" key="1">
    <citation type="submission" date="2024-05" db="EMBL/GenBank/DDBJ databases">
        <title>Three bacterial strains, DH-69, EH-24, and ECK-19 isolated from coastal sediments.</title>
        <authorList>
            <person name="Ye Y.-Q."/>
            <person name="Du Z.-J."/>
        </authorList>
    </citation>
    <scope>NUCLEOTIDE SEQUENCE [LARGE SCALE GENOMIC DNA]</scope>
    <source>
        <strain evidence="1 2">ECK-19</strain>
    </source>
</reference>
<name>A0ABV3Z767_9PROT</name>